<dbReference type="InterPro" id="IPR011055">
    <property type="entry name" value="Dup_hybrid_motif"/>
</dbReference>
<evidence type="ECO:0000313" key="3">
    <source>
        <dbReference type="Proteomes" id="UP000265970"/>
    </source>
</evidence>
<dbReference type="EMBL" id="QRZV01000002">
    <property type="protein sequence ID" value="RGW10089.1"/>
    <property type="molecule type" value="Genomic_DNA"/>
</dbReference>
<dbReference type="Proteomes" id="UP000265970">
    <property type="component" value="Unassembled WGS sequence"/>
</dbReference>
<sequence>MTRTTNPTRRCRTVRPHRPSRIGTRMRDGAYCAHPQHRHRKDETMTPKSRAEHIARIRRRRRLIRAGIAHREGMMRRAAAFALCSALMAAWSWGKASISAQAGESCTAGMVMPVQGSEIVARFDGPYQAWMAGHRGIDIRAQKGDELIAPATGIISHAGTVAGKSTVSIRVRSFTLTFEPAQTALPVGTPVLRGKPFAKVAGGSDHCDDACVHWGIKRGKGAYEDPERWLTPQSIRLVPVA</sequence>
<dbReference type="Gene3D" id="2.70.70.10">
    <property type="entry name" value="Glucose Permease (Domain IIA)"/>
    <property type="match status" value="1"/>
</dbReference>
<proteinExistence type="predicted"/>
<organism evidence="2 3">
    <name type="scientific">Bifidobacterium pseudolongum</name>
    <dbReference type="NCBI Taxonomy" id="1694"/>
    <lineage>
        <taxon>Bacteria</taxon>
        <taxon>Bacillati</taxon>
        <taxon>Actinomycetota</taxon>
        <taxon>Actinomycetes</taxon>
        <taxon>Bifidobacteriales</taxon>
        <taxon>Bifidobacteriaceae</taxon>
        <taxon>Bifidobacterium</taxon>
    </lineage>
</organism>
<accession>A0A395XFK7</accession>
<evidence type="ECO:0000256" key="1">
    <source>
        <dbReference type="SAM" id="MobiDB-lite"/>
    </source>
</evidence>
<name>A0A395XFK7_9BIFI</name>
<feature type="region of interest" description="Disordered" evidence="1">
    <location>
        <begin position="1"/>
        <end position="24"/>
    </location>
</feature>
<gene>
    <name evidence="2" type="ORF">DWV92_05785</name>
</gene>
<protein>
    <recommendedName>
        <fullName evidence="4">Peptidase</fullName>
    </recommendedName>
</protein>
<reference evidence="2 3" key="1">
    <citation type="submission" date="2018-08" db="EMBL/GenBank/DDBJ databases">
        <title>A genome reference for cultivated species of the human gut microbiota.</title>
        <authorList>
            <person name="Zou Y."/>
            <person name="Xue W."/>
            <person name="Luo G."/>
        </authorList>
    </citation>
    <scope>NUCLEOTIDE SEQUENCE [LARGE SCALE GENOMIC DNA]</scope>
    <source>
        <strain evidence="2 3">AF13-3LB</strain>
    </source>
</reference>
<evidence type="ECO:0008006" key="4">
    <source>
        <dbReference type="Google" id="ProtNLM"/>
    </source>
</evidence>
<comment type="caution">
    <text evidence="2">The sequence shown here is derived from an EMBL/GenBank/DDBJ whole genome shotgun (WGS) entry which is preliminary data.</text>
</comment>
<evidence type="ECO:0000313" key="2">
    <source>
        <dbReference type="EMBL" id="RGW10089.1"/>
    </source>
</evidence>
<feature type="compositionally biased region" description="Basic residues" evidence="1">
    <location>
        <begin position="9"/>
        <end position="20"/>
    </location>
</feature>
<dbReference type="SUPFAM" id="SSF51261">
    <property type="entry name" value="Duplicated hybrid motif"/>
    <property type="match status" value="1"/>
</dbReference>
<dbReference type="AlphaFoldDB" id="A0A395XFK7"/>